<dbReference type="AlphaFoldDB" id="A0AAN6NDK9"/>
<name>A0AAN6NDK9_9PEZI</name>
<protein>
    <submittedName>
        <fullName evidence="2">Uncharacterized protein</fullName>
    </submittedName>
</protein>
<evidence type="ECO:0000256" key="1">
    <source>
        <dbReference type="SAM" id="MobiDB-lite"/>
    </source>
</evidence>
<keyword evidence="3" id="KW-1185">Reference proteome</keyword>
<organism evidence="2 3">
    <name type="scientific">Diplogelasinospora grovesii</name>
    <dbReference type="NCBI Taxonomy" id="303347"/>
    <lineage>
        <taxon>Eukaryota</taxon>
        <taxon>Fungi</taxon>
        <taxon>Dikarya</taxon>
        <taxon>Ascomycota</taxon>
        <taxon>Pezizomycotina</taxon>
        <taxon>Sordariomycetes</taxon>
        <taxon>Sordariomycetidae</taxon>
        <taxon>Sordariales</taxon>
        <taxon>Diplogelasinosporaceae</taxon>
        <taxon>Diplogelasinospora</taxon>
    </lineage>
</organism>
<evidence type="ECO:0000313" key="2">
    <source>
        <dbReference type="EMBL" id="KAK3943256.1"/>
    </source>
</evidence>
<dbReference type="Proteomes" id="UP001303473">
    <property type="component" value="Unassembled WGS sequence"/>
</dbReference>
<reference evidence="3" key="1">
    <citation type="journal article" date="2023" name="Mol. Phylogenet. Evol.">
        <title>Genome-scale phylogeny and comparative genomics of the fungal order Sordariales.</title>
        <authorList>
            <person name="Hensen N."/>
            <person name="Bonometti L."/>
            <person name="Westerberg I."/>
            <person name="Brannstrom I.O."/>
            <person name="Guillou S."/>
            <person name="Cros-Aarteil S."/>
            <person name="Calhoun S."/>
            <person name="Haridas S."/>
            <person name="Kuo A."/>
            <person name="Mondo S."/>
            <person name="Pangilinan J."/>
            <person name="Riley R."/>
            <person name="LaButti K."/>
            <person name="Andreopoulos B."/>
            <person name="Lipzen A."/>
            <person name="Chen C."/>
            <person name="Yan M."/>
            <person name="Daum C."/>
            <person name="Ng V."/>
            <person name="Clum A."/>
            <person name="Steindorff A."/>
            <person name="Ohm R.A."/>
            <person name="Martin F."/>
            <person name="Silar P."/>
            <person name="Natvig D.O."/>
            <person name="Lalanne C."/>
            <person name="Gautier V."/>
            <person name="Ament-Velasquez S.L."/>
            <person name="Kruys A."/>
            <person name="Hutchinson M.I."/>
            <person name="Powell A.J."/>
            <person name="Barry K."/>
            <person name="Miller A.N."/>
            <person name="Grigoriev I.V."/>
            <person name="Debuchy R."/>
            <person name="Gladieux P."/>
            <person name="Hiltunen Thoren M."/>
            <person name="Johannesson H."/>
        </authorList>
    </citation>
    <scope>NUCLEOTIDE SEQUENCE [LARGE SCALE GENOMIC DNA]</scope>
    <source>
        <strain evidence="3">CBS 340.73</strain>
    </source>
</reference>
<accession>A0AAN6NDK9</accession>
<sequence>PQQCAPVSAPQQQLPVRFPQQVGASSLPQRAPPMDESQKKRLHGIVSSLSPSLVAALLLNAASMDSTGMVAQSIEHQHQMIIDAEKARVIDFDHYSEAAWRELNQDAGGWDGADEFGRVGDVETAIEKMLNAIFRATKEHSSFGTKKSAVETMRKIFKSLMLGNDQIAHEVRTTCYGWDAMFVAVFNRMTDLEKARLALEDDGAWAEKFREVVKLANAYRVMEKLGEPLDELDSYWHEDSEEYDEEDEEEDEGAG</sequence>
<dbReference type="EMBL" id="MU853767">
    <property type="protein sequence ID" value="KAK3943256.1"/>
    <property type="molecule type" value="Genomic_DNA"/>
</dbReference>
<feature type="non-terminal residue" evidence="2">
    <location>
        <position position="1"/>
    </location>
</feature>
<evidence type="ECO:0000313" key="3">
    <source>
        <dbReference type="Proteomes" id="UP001303473"/>
    </source>
</evidence>
<feature type="region of interest" description="Disordered" evidence="1">
    <location>
        <begin position="232"/>
        <end position="255"/>
    </location>
</feature>
<gene>
    <name evidence="2" type="ORF">QBC46DRAFT_226395</name>
</gene>
<feature type="region of interest" description="Disordered" evidence="1">
    <location>
        <begin position="1"/>
        <end position="39"/>
    </location>
</feature>
<feature type="non-terminal residue" evidence="2">
    <location>
        <position position="255"/>
    </location>
</feature>
<feature type="compositionally biased region" description="Polar residues" evidence="1">
    <location>
        <begin position="1"/>
        <end position="14"/>
    </location>
</feature>
<proteinExistence type="predicted"/>
<comment type="caution">
    <text evidence="2">The sequence shown here is derived from an EMBL/GenBank/DDBJ whole genome shotgun (WGS) entry which is preliminary data.</text>
</comment>